<protein>
    <submittedName>
        <fullName evidence="1">Uncharacterized protein</fullName>
    </submittedName>
</protein>
<organism evidence="1">
    <name type="scientific">Rhizophora mucronata</name>
    <name type="common">Asiatic mangrove</name>
    <dbReference type="NCBI Taxonomy" id="61149"/>
    <lineage>
        <taxon>Eukaryota</taxon>
        <taxon>Viridiplantae</taxon>
        <taxon>Streptophyta</taxon>
        <taxon>Embryophyta</taxon>
        <taxon>Tracheophyta</taxon>
        <taxon>Spermatophyta</taxon>
        <taxon>Magnoliopsida</taxon>
        <taxon>eudicotyledons</taxon>
        <taxon>Gunneridae</taxon>
        <taxon>Pentapetalae</taxon>
        <taxon>rosids</taxon>
        <taxon>fabids</taxon>
        <taxon>Malpighiales</taxon>
        <taxon>Rhizophoraceae</taxon>
        <taxon>Rhizophora</taxon>
    </lineage>
</organism>
<sequence length="33" mass="3872">MQRWLHCCPLPGSQGYALPLAETPRRSRCLMLW</sequence>
<dbReference type="EMBL" id="GGEC01078889">
    <property type="protein sequence ID" value="MBX59373.1"/>
    <property type="molecule type" value="Transcribed_RNA"/>
</dbReference>
<dbReference type="AlphaFoldDB" id="A0A2P2PXI0"/>
<proteinExistence type="predicted"/>
<reference evidence="1" key="1">
    <citation type="submission" date="2018-02" db="EMBL/GenBank/DDBJ databases">
        <title>Rhizophora mucronata_Transcriptome.</title>
        <authorList>
            <person name="Meera S.P."/>
            <person name="Sreeshan A."/>
            <person name="Augustine A."/>
        </authorList>
    </citation>
    <scope>NUCLEOTIDE SEQUENCE</scope>
    <source>
        <tissue evidence="1">Leaf</tissue>
    </source>
</reference>
<evidence type="ECO:0000313" key="1">
    <source>
        <dbReference type="EMBL" id="MBX59373.1"/>
    </source>
</evidence>
<name>A0A2P2PXI0_RHIMU</name>
<accession>A0A2P2PXI0</accession>